<gene>
    <name evidence="2" type="ORF">KEG57_09580</name>
</gene>
<dbReference type="RefSeq" id="WP_272419359.1">
    <property type="nucleotide sequence ID" value="NZ_JAGTJJ010000003.1"/>
</dbReference>
<accession>A0A9X3X1D8</accession>
<comment type="caution">
    <text evidence="2">The sequence shown here is derived from an EMBL/GenBank/DDBJ whole genome shotgun (WGS) entry which is preliminary data.</text>
</comment>
<organism evidence="2 3">
    <name type="scientific">Polyangium jinanense</name>
    <dbReference type="NCBI Taxonomy" id="2829994"/>
    <lineage>
        <taxon>Bacteria</taxon>
        <taxon>Pseudomonadati</taxon>
        <taxon>Myxococcota</taxon>
        <taxon>Polyangia</taxon>
        <taxon>Polyangiales</taxon>
        <taxon>Polyangiaceae</taxon>
        <taxon>Polyangium</taxon>
    </lineage>
</organism>
<proteinExistence type="predicted"/>
<feature type="signal peptide" evidence="1">
    <location>
        <begin position="1"/>
        <end position="27"/>
    </location>
</feature>
<evidence type="ECO:0000256" key="1">
    <source>
        <dbReference type="SAM" id="SignalP"/>
    </source>
</evidence>
<dbReference type="Proteomes" id="UP001151081">
    <property type="component" value="Unassembled WGS sequence"/>
</dbReference>
<protein>
    <recommendedName>
        <fullName evidence="4">Outer membrane protein beta-barrel domain-containing protein</fullName>
    </recommendedName>
</protein>
<dbReference type="EMBL" id="JAGTJJ010000003">
    <property type="protein sequence ID" value="MDC3980745.1"/>
    <property type="molecule type" value="Genomic_DNA"/>
</dbReference>
<evidence type="ECO:0000313" key="3">
    <source>
        <dbReference type="Proteomes" id="UP001151081"/>
    </source>
</evidence>
<feature type="chain" id="PRO_5040839328" description="Outer membrane protein beta-barrel domain-containing protein" evidence="1">
    <location>
        <begin position="28"/>
        <end position="260"/>
    </location>
</feature>
<keyword evidence="1" id="KW-0732">Signal</keyword>
<evidence type="ECO:0008006" key="4">
    <source>
        <dbReference type="Google" id="ProtNLM"/>
    </source>
</evidence>
<dbReference type="AlphaFoldDB" id="A0A9X3X1D8"/>
<name>A0A9X3X1D8_9BACT</name>
<sequence length="260" mass="28039">MGLRMRPLAAASILFAALSFAPDAARADDWSPRDEYSSDDLASQRYGLGTTHFASVGIVYMPGSIVDFEEDEQNPPISGTGSFTVAAAVLPLPTLFGGMGGMEADFSIGFPAFKSYFGGFGANLGLVVQPISFQHLRVSLAVGGGFNAHGYGYVKPRIAFTIVPGYVDAEATYRWIPETASNIFGGREDGLEDEGFGEHKLRASLFVSFRPKTGNLEEDFGKVGVHLFYEYTRVSGDEEELARVRIRPGDYMSFGLAAAL</sequence>
<evidence type="ECO:0000313" key="2">
    <source>
        <dbReference type="EMBL" id="MDC3980745.1"/>
    </source>
</evidence>
<keyword evidence="3" id="KW-1185">Reference proteome</keyword>
<reference evidence="2 3" key="1">
    <citation type="submission" date="2021-04" db="EMBL/GenBank/DDBJ databases">
        <title>Genome analysis of Polyangium sp.</title>
        <authorList>
            <person name="Li Y."/>
            <person name="Wang J."/>
        </authorList>
    </citation>
    <scope>NUCLEOTIDE SEQUENCE [LARGE SCALE GENOMIC DNA]</scope>
    <source>
        <strain evidence="2 3">SDU14</strain>
    </source>
</reference>